<name>A0A1K1MQS5_9FLAO</name>
<evidence type="ECO:0000313" key="2">
    <source>
        <dbReference type="Proteomes" id="UP000183257"/>
    </source>
</evidence>
<dbReference type="EMBL" id="FPIY01000001">
    <property type="protein sequence ID" value="SFW25538.1"/>
    <property type="molecule type" value="Genomic_DNA"/>
</dbReference>
<dbReference type="AlphaFoldDB" id="A0A1K1MQS5"/>
<dbReference type="STRING" id="76595.SAMN05660313_00820"/>
<sequence length="284" mass="31618">MKFKLVILYTSAVLIGAICSQLTSKLVGALPEVVSESSGLLFYNDELITHNDSGNTPTLYFLDKNTFKVKRKVVIANAKNIDWEDITQDQHFIYVADFGNFNGDRKDLCIYKISKKDIYTKDKVTAEKIYYSYPDQDSFTRTTRSDFDAEALFSKGDNLFVLTKQWQGKGTSAYKIPKKQGTYKAVSVGSYKTNGMVTGANYNSKTDKVVLVGYNMFMLPFAVEVTGLTTANLFSGSVKKTPLDIGFAQVEGITNLDNNTYYISSESFLKLGASASVFKLTVNK</sequence>
<gene>
    <name evidence="1" type="ORF">SAMN05660313_00820</name>
</gene>
<keyword evidence="2" id="KW-1185">Reference proteome</keyword>
<dbReference type="Proteomes" id="UP000183257">
    <property type="component" value="Unassembled WGS sequence"/>
</dbReference>
<protein>
    <submittedName>
        <fullName evidence="1">Uncharacterized protein</fullName>
    </submittedName>
</protein>
<dbReference type="OrthoDB" id="9798438at2"/>
<organism evidence="1 2">
    <name type="scientific">Cellulophaga fucicola</name>
    <dbReference type="NCBI Taxonomy" id="76595"/>
    <lineage>
        <taxon>Bacteria</taxon>
        <taxon>Pseudomonadati</taxon>
        <taxon>Bacteroidota</taxon>
        <taxon>Flavobacteriia</taxon>
        <taxon>Flavobacteriales</taxon>
        <taxon>Flavobacteriaceae</taxon>
        <taxon>Cellulophaga</taxon>
    </lineage>
</organism>
<proteinExistence type="predicted"/>
<evidence type="ECO:0000313" key="1">
    <source>
        <dbReference type="EMBL" id="SFW25538.1"/>
    </source>
</evidence>
<dbReference type="RefSeq" id="WP_072302471.1">
    <property type="nucleotide sequence ID" value="NZ_FPIY01000001.1"/>
</dbReference>
<accession>A0A1K1MQS5</accession>
<reference evidence="2" key="1">
    <citation type="submission" date="2016-11" db="EMBL/GenBank/DDBJ databases">
        <authorList>
            <person name="Varghese N."/>
            <person name="Submissions S."/>
        </authorList>
    </citation>
    <scope>NUCLEOTIDE SEQUENCE [LARGE SCALE GENOMIC DNA]</scope>
    <source>
        <strain evidence="2">DSM 24786</strain>
    </source>
</reference>